<evidence type="ECO:0000313" key="2">
    <source>
        <dbReference type="Proteomes" id="UP000299102"/>
    </source>
</evidence>
<gene>
    <name evidence="1" type="ORF">EVAR_39331_1</name>
</gene>
<comment type="caution">
    <text evidence="1">The sequence shown here is derived from an EMBL/GenBank/DDBJ whole genome shotgun (WGS) entry which is preliminary data.</text>
</comment>
<reference evidence="1 2" key="1">
    <citation type="journal article" date="2019" name="Commun. Biol.">
        <title>The bagworm genome reveals a unique fibroin gene that provides high tensile strength.</title>
        <authorList>
            <person name="Kono N."/>
            <person name="Nakamura H."/>
            <person name="Ohtoshi R."/>
            <person name="Tomita M."/>
            <person name="Numata K."/>
            <person name="Arakawa K."/>
        </authorList>
    </citation>
    <scope>NUCLEOTIDE SEQUENCE [LARGE SCALE GENOMIC DNA]</scope>
</reference>
<proteinExistence type="predicted"/>
<sequence>MQRCHCTRRKWGMEQIHDYLLYLRNNPGAQYRRSSQGIKLHVPVDRRVEQRLGFFHVLTSDSGYIDEVYPQQNYRERRAAPAAAAAGAGSFPSSDLIAGAARAAPAARAHPHA</sequence>
<keyword evidence="2" id="KW-1185">Reference proteome</keyword>
<dbReference type="AlphaFoldDB" id="A0A4C1WP70"/>
<organism evidence="1 2">
    <name type="scientific">Eumeta variegata</name>
    <name type="common">Bagworm moth</name>
    <name type="synonym">Eumeta japonica</name>
    <dbReference type="NCBI Taxonomy" id="151549"/>
    <lineage>
        <taxon>Eukaryota</taxon>
        <taxon>Metazoa</taxon>
        <taxon>Ecdysozoa</taxon>
        <taxon>Arthropoda</taxon>
        <taxon>Hexapoda</taxon>
        <taxon>Insecta</taxon>
        <taxon>Pterygota</taxon>
        <taxon>Neoptera</taxon>
        <taxon>Endopterygota</taxon>
        <taxon>Lepidoptera</taxon>
        <taxon>Glossata</taxon>
        <taxon>Ditrysia</taxon>
        <taxon>Tineoidea</taxon>
        <taxon>Psychidae</taxon>
        <taxon>Oiketicinae</taxon>
        <taxon>Eumeta</taxon>
    </lineage>
</organism>
<dbReference type="Proteomes" id="UP000299102">
    <property type="component" value="Unassembled WGS sequence"/>
</dbReference>
<name>A0A4C1WP70_EUMVA</name>
<accession>A0A4C1WP70</accession>
<protein>
    <submittedName>
        <fullName evidence="1">Uncharacterized protein</fullName>
    </submittedName>
</protein>
<dbReference type="EMBL" id="BGZK01000610">
    <property type="protein sequence ID" value="GBP52793.1"/>
    <property type="molecule type" value="Genomic_DNA"/>
</dbReference>
<evidence type="ECO:0000313" key="1">
    <source>
        <dbReference type="EMBL" id="GBP52793.1"/>
    </source>
</evidence>